<name>A0A139SLP0_9BACT</name>
<dbReference type="PROSITE" id="PS50893">
    <property type="entry name" value="ABC_TRANSPORTER_2"/>
    <property type="match status" value="1"/>
</dbReference>
<feature type="domain" description="ABC transporter" evidence="5">
    <location>
        <begin position="7"/>
        <end position="248"/>
    </location>
</feature>
<reference evidence="7" key="1">
    <citation type="submission" date="2016-02" db="EMBL/GenBank/DDBJ databases">
        <authorList>
            <person name="Sanders J.G."/>
            <person name="Lin J.Y."/>
            <person name="Wertz J.T."/>
            <person name="Russell J.A."/>
            <person name="Moreau C.S."/>
            <person name="Powell S."/>
        </authorList>
    </citation>
    <scope>NUCLEOTIDE SEQUENCE [LARGE SCALE GENOMIC DNA]</scope>
    <source>
        <strain evidence="7">CAG34</strain>
    </source>
</reference>
<dbReference type="InterPro" id="IPR017911">
    <property type="entry name" value="MacB-like_ATP-bd"/>
</dbReference>
<comment type="similarity">
    <text evidence="4">Belongs to the ABC transporter superfamily. Macrolide exporter (TC 3.A.1.122) family.</text>
</comment>
<dbReference type="GO" id="GO:0005886">
    <property type="term" value="C:plasma membrane"/>
    <property type="evidence" value="ECO:0007669"/>
    <property type="project" value="TreeGrafter"/>
</dbReference>
<dbReference type="GO" id="GO:0016887">
    <property type="term" value="F:ATP hydrolysis activity"/>
    <property type="evidence" value="ECO:0007669"/>
    <property type="project" value="InterPro"/>
</dbReference>
<keyword evidence="7" id="KW-1185">Reference proteome</keyword>
<dbReference type="CDD" id="cd03255">
    <property type="entry name" value="ABC_MJ0796_LolCDE_FtsE"/>
    <property type="match status" value="1"/>
</dbReference>
<dbReference type="RefSeq" id="WP_068630409.1">
    <property type="nucleotide sequence ID" value="NZ_LSZQ01000048.1"/>
</dbReference>
<evidence type="ECO:0000313" key="7">
    <source>
        <dbReference type="Proteomes" id="UP000070058"/>
    </source>
</evidence>
<dbReference type="PANTHER" id="PTHR24220:SF86">
    <property type="entry name" value="ABC TRANSPORTER ABCH.1"/>
    <property type="match status" value="1"/>
</dbReference>
<dbReference type="InterPro" id="IPR003439">
    <property type="entry name" value="ABC_transporter-like_ATP-bd"/>
</dbReference>
<dbReference type="Proteomes" id="UP000070058">
    <property type="component" value="Unassembled WGS sequence"/>
</dbReference>
<dbReference type="SMART" id="SM00382">
    <property type="entry name" value="AAA"/>
    <property type="match status" value="1"/>
</dbReference>
<dbReference type="EMBL" id="LSZQ01000048">
    <property type="protein sequence ID" value="KXU35466.1"/>
    <property type="molecule type" value="Genomic_DNA"/>
</dbReference>
<organism evidence="6 7">
    <name type="scientific">Cephaloticoccus primus</name>
    <dbReference type="NCBI Taxonomy" id="1548207"/>
    <lineage>
        <taxon>Bacteria</taxon>
        <taxon>Pseudomonadati</taxon>
        <taxon>Verrucomicrobiota</taxon>
        <taxon>Opitutia</taxon>
        <taxon>Opitutales</taxon>
        <taxon>Opitutaceae</taxon>
        <taxon>Cephaloticoccus</taxon>
    </lineage>
</organism>
<dbReference type="GO" id="GO:0005524">
    <property type="term" value="F:ATP binding"/>
    <property type="evidence" value="ECO:0007669"/>
    <property type="project" value="UniProtKB-KW"/>
</dbReference>
<keyword evidence="1" id="KW-0813">Transport</keyword>
<dbReference type="FunFam" id="3.40.50.300:FF:000032">
    <property type="entry name" value="Export ABC transporter ATP-binding protein"/>
    <property type="match status" value="1"/>
</dbReference>
<dbReference type="PROSITE" id="PS00211">
    <property type="entry name" value="ABC_TRANSPORTER_1"/>
    <property type="match status" value="1"/>
</dbReference>
<dbReference type="Pfam" id="PF00005">
    <property type="entry name" value="ABC_tran"/>
    <property type="match status" value="1"/>
</dbReference>
<dbReference type="InterPro" id="IPR017871">
    <property type="entry name" value="ABC_transporter-like_CS"/>
</dbReference>
<dbReference type="InterPro" id="IPR027417">
    <property type="entry name" value="P-loop_NTPase"/>
</dbReference>
<sequence>MSNTPVVELRDIRKTYASGEATVHAVRGISLKIERGEFVAIMGASGSGKSTLMNTIGCLDRPTSGQYLLDGVDVSGLDRDELADIRNRKLGFVFQGFNLLSRTTALENVELPMLYREDHPSRQERRERAMRSLEIVGLAQRAHHYSSQLSGGQQQRVAIARAIANQPQVLLADEPTGNLDSKTSIEIMGVFQRLNDEGMTIIMVTHEPDIARFCKRDLLVRDGLVVNDVAVSPRTLADEEMARYLATTPRDSSGDSAENAAA</sequence>
<keyword evidence="2" id="KW-0547">Nucleotide-binding</keyword>
<dbReference type="SUPFAM" id="SSF52540">
    <property type="entry name" value="P-loop containing nucleoside triphosphate hydrolases"/>
    <property type="match status" value="1"/>
</dbReference>
<dbReference type="Gene3D" id="3.40.50.300">
    <property type="entry name" value="P-loop containing nucleotide triphosphate hydrolases"/>
    <property type="match status" value="1"/>
</dbReference>
<dbReference type="PANTHER" id="PTHR24220">
    <property type="entry name" value="IMPORT ATP-BINDING PROTEIN"/>
    <property type="match status" value="1"/>
</dbReference>
<dbReference type="AlphaFoldDB" id="A0A139SLP0"/>
<dbReference type="InterPro" id="IPR015854">
    <property type="entry name" value="ABC_transpr_LolD-like"/>
</dbReference>
<evidence type="ECO:0000259" key="5">
    <source>
        <dbReference type="PROSITE" id="PS50893"/>
    </source>
</evidence>
<protein>
    <submittedName>
        <fullName evidence="6">Macrolide ABC transporter ATP-binding protein</fullName>
    </submittedName>
</protein>
<keyword evidence="3 6" id="KW-0067">ATP-binding</keyword>
<evidence type="ECO:0000256" key="4">
    <source>
        <dbReference type="ARBA" id="ARBA00038388"/>
    </source>
</evidence>
<dbReference type="STRING" id="1548207.AXK11_06405"/>
<dbReference type="InterPro" id="IPR003593">
    <property type="entry name" value="AAA+_ATPase"/>
</dbReference>
<evidence type="ECO:0000256" key="3">
    <source>
        <dbReference type="ARBA" id="ARBA00022840"/>
    </source>
</evidence>
<comment type="caution">
    <text evidence="6">The sequence shown here is derived from an EMBL/GenBank/DDBJ whole genome shotgun (WGS) entry which is preliminary data.</text>
</comment>
<dbReference type="GO" id="GO:0022857">
    <property type="term" value="F:transmembrane transporter activity"/>
    <property type="evidence" value="ECO:0007669"/>
    <property type="project" value="TreeGrafter"/>
</dbReference>
<gene>
    <name evidence="6" type="ORF">AXK11_06405</name>
</gene>
<accession>A0A139SLP0</accession>
<dbReference type="OrthoDB" id="9802264at2"/>
<evidence type="ECO:0000313" key="6">
    <source>
        <dbReference type="EMBL" id="KXU35466.1"/>
    </source>
</evidence>
<evidence type="ECO:0000256" key="1">
    <source>
        <dbReference type="ARBA" id="ARBA00022448"/>
    </source>
</evidence>
<evidence type="ECO:0000256" key="2">
    <source>
        <dbReference type="ARBA" id="ARBA00022741"/>
    </source>
</evidence>
<dbReference type="GO" id="GO:0098796">
    <property type="term" value="C:membrane protein complex"/>
    <property type="evidence" value="ECO:0007669"/>
    <property type="project" value="UniProtKB-ARBA"/>
</dbReference>
<proteinExistence type="inferred from homology"/>